<dbReference type="PROSITE" id="PS51318">
    <property type="entry name" value="TAT"/>
    <property type="match status" value="1"/>
</dbReference>
<dbReference type="AlphaFoldDB" id="A0A8J2YHN4"/>
<dbReference type="Proteomes" id="UP000602745">
    <property type="component" value="Unassembled WGS sequence"/>
</dbReference>
<dbReference type="PIRSF" id="PIRSF017082">
    <property type="entry name" value="YflP"/>
    <property type="match status" value="1"/>
</dbReference>
<evidence type="ECO:0000256" key="1">
    <source>
        <dbReference type="ARBA" id="ARBA00006987"/>
    </source>
</evidence>
<reference evidence="3" key="1">
    <citation type="journal article" date="2014" name="Int. J. Syst. Evol. Microbiol.">
        <title>Complete genome sequence of Corynebacterium casei LMG S-19264T (=DSM 44701T), isolated from a smear-ripened cheese.</title>
        <authorList>
            <consortium name="US DOE Joint Genome Institute (JGI-PGF)"/>
            <person name="Walter F."/>
            <person name="Albersmeier A."/>
            <person name="Kalinowski J."/>
            <person name="Ruckert C."/>
        </authorList>
    </citation>
    <scope>NUCLEOTIDE SEQUENCE</scope>
    <source>
        <strain evidence="3">CCM 7684</strain>
    </source>
</reference>
<evidence type="ECO:0000313" key="3">
    <source>
        <dbReference type="EMBL" id="GGE43589.1"/>
    </source>
</evidence>
<comment type="similarity">
    <text evidence="1">Belongs to the UPF0065 (bug) family.</text>
</comment>
<accession>A0A8J2YHN4</accession>
<dbReference type="Pfam" id="PF03401">
    <property type="entry name" value="TctC"/>
    <property type="match status" value="1"/>
</dbReference>
<reference evidence="3" key="2">
    <citation type="submission" date="2020-09" db="EMBL/GenBank/DDBJ databases">
        <authorList>
            <person name="Sun Q."/>
            <person name="Sedlacek I."/>
        </authorList>
    </citation>
    <scope>NUCLEOTIDE SEQUENCE</scope>
    <source>
        <strain evidence="3">CCM 7684</strain>
    </source>
</reference>
<dbReference type="PANTHER" id="PTHR42928:SF3">
    <property type="entry name" value="UPF0065 PROTEIN YFLP"/>
    <property type="match status" value="1"/>
</dbReference>
<feature type="chain" id="PRO_5035154895" evidence="2">
    <location>
        <begin position="29"/>
        <end position="324"/>
    </location>
</feature>
<dbReference type="CDD" id="cd07012">
    <property type="entry name" value="PBP2_Bug_TTT"/>
    <property type="match status" value="1"/>
</dbReference>
<dbReference type="Gene3D" id="3.40.190.150">
    <property type="entry name" value="Bordetella uptake gene, domain 1"/>
    <property type="match status" value="1"/>
</dbReference>
<dbReference type="InterPro" id="IPR006311">
    <property type="entry name" value="TAT_signal"/>
</dbReference>
<sequence length="324" mass="33963">MSLSTFTRRTAIAAFALAGLAIAMPARAELSGLEILAPSNPGSGWDQTARALQSVLEAKKLAGRVQVLNVGGGGGTVGLAQFVTTKGRRDDALMLSGLAMVSGVLINQSAVTLDQVRPLARLIGEYEVIVVPKDSPIKSLEDLMAKFKADPKSVSWGAGSAGSADHLLVGMIAEAAGVDPAGINYIGHSGGGEALAAILGGHVTVGVSGYQEFASQIKSGDLRALGISAAAKVEDIDVPTFKEQGLDIEFVNWRGIMAPEKISDADFKVLADVIDQAAKSPEWAEALKTRGWIGMYQPEAEFVPFLKQNRAEIEKVLKNIGLVK</sequence>
<feature type="signal peptide" evidence="2">
    <location>
        <begin position="1"/>
        <end position="28"/>
    </location>
</feature>
<dbReference type="InterPro" id="IPR005064">
    <property type="entry name" value="BUG"/>
</dbReference>
<dbReference type="EMBL" id="BMCP01000002">
    <property type="protein sequence ID" value="GGE43589.1"/>
    <property type="molecule type" value="Genomic_DNA"/>
</dbReference>
<gene>
    <name evidence="3" type="ORF">GCM10007276_20980</name>
</gene>
<dbReference type="PANTHER" id="PTHR42928">
    <property type="entry name" value="TRICARBOXYLATE-BINDING PROTEIN"/>
    <property type="match status" value="1"/>
</dbReference>
<keyword evidence="4" id="KW-1185">Reference proteome</keyword>
<organism evidence="3 4">
    <name type="scientific">Agaricicola taiwanensis</name>
    <dbReference type="NCBI Taxonomy" id="591372"/>
    <lineage>
        <taxon>Bacteria</taxon>
        <taxon>Pseudomonadati</taxon>
        <taxon>Pseudomonadota</taxon>
        <taxon>Alphaproteobacteria</taxon>
        <taxon>Rhodobacterales</taxon>
        <taxon>Paracoccaceae</taxon>
        <taxon>Agaricicola</taxon>
    </lineage>
</organism>
<evidence type="ECO:0000256" key="2">
    <source>
        <dbReference type="SAM" id="SignalP"/>
    </source>
</evidence>
<dbReference type="RefSeq" id="WP_188409668.1">
    <property type="nucleotide sequence ID" value="NZ_BMCP01000002.1"/>
</dbReference>
<proteinExistence type="inferred from homology"/>
<evidence type="ECO:0000313" key="4">
    <source>
        <dbReference type="Proteomes" id="UP000602745"/>
    </source>
</evidence>
<dbReference type="InterPro" id="IPR042100">
    <property type="entry name" value="Bug_dom1"/>
</dbReference>
<keyword evidence="2" id="KW-0732">Signal</keyword>
<dbReference type="Gene3D" id="3.40.190.10">
    <property type="entry name" value="Periplasmic binding protein-like II"/>
    <property type="match status" value="1"/>
</dbReference>
<protein>
    <submittedName>
        <fullName evidence="3">C4-dicarboxylate ABC transporter substrate-binding protein</fullName>
    </submittedName>
</protein>
<dbReference type="SUPFAM" id="SSF53850">
    <property type="entry name" value="Periplasmic binding protein-like II"/>
    <property type="match status" value="1"/>
</dbReference>
<name>A0A8J2YHN4_9RHOB</name>
<comment type="caution">
    <text evidence="3">The sequence shown here is derived from an EMBL/GenBank/DDBJ whole genome shotgun (WGS) entry which is preliminary data.</text>
</comment>